<evidence type="ECO:0000313" key="2">
    <source>
        <dbReference type="EMBL" id="AAM12315.1"/>
    </source>
</evidence>
<name>Q8S716_ORYSJ</name>
<feature type="region of interest" description="Disordered" evidence="1">
    <location>
        <begin position="188"/>
        <end position="337"/>
    </location>
</feature>
<dbReference type="EMBL" id="AC091680">
    <property type="protein sequence ID" value="AAM12315.1"/>
    <property type="molecule type" value="Genomic_DNA"/>
</dbReference>
<feature type="region of interest" description="Disordered" evidence="1">
    <location>
        <begin position="119"/>
        <end position="148"/>
    </location>
</feature>
<evidence type="ECO:0000313" key="3">
    <source>
        <dbReference type="Proteomes" id="UP000000763"/>
    </source>
</evidence>
<feature type="compositionally biased region" description="Basic and acidic residues" evidence="1">
    <location>
        <begin position="294"/>
        <end position="315"/>
    </location>
</feature>
<dbReference type="AlphaFoldDB" id="Q8S716"/>
<feature type="compositionally biased region" description="Acidic residues" evidence="1">
    <location>
        <begin position="327"/>
        <end position="337"/>
    </location>
</feature>
<reference evidence="3" key="1">
    <citation type="journal article" date="2005" name="Nature">
        <title>The map-based sequence of the rice genome.</title>
        <authorList>
            <consortium name="International rice genome sequencing project (IRGSP)"/>
            <person name="Matsumoto T."/>
            <person name="Wu J."/>
            <person name="Kanamori H."/>
            <person name="Katayose Y."/>
            <person name="Fujisawa M."/>
            <person name="Namiki N."/>
            <person name="Mizuno H."/>
            <person name="Yamamoto K."/>
            <person name="Antonio B.A."/>
            <person name="Baba T."/>
            <person name="Sakata K."/>
            <person name="Nagamura Y."/>
            <person name="Aoki H."/>
            <person name="Arikawa K."/>
            <person name="Arita K."/>
            <person name="Bito T."/>
            <person name="Chiden Y."/>
            <person name="Fujitsuka N."/>
            <person name="Fukunaka R."/>
            <person name="Hamada M."/>
            <person name="Harada C."/>
            <person name="Hayashi A."/>
            <person name="Hijishita S."/>
            <person name="Honda M."/>
            <person name="Hosokawa S."/>
            <person name="Ichikawa Y."/>
            <person name="Idonuma A."/>
            <person name="Iijima M."/>
            <person name="Ikeda M."/>
            <person name="Ikeno M."/>
            <person name="Ito K."/>
            <person name="Ito S."/>
            <person name="Ito T."/>
            <person name="Ito Y."/>
            <person name="Ito Y."/>
            <person name="Iwabuchi A."/>
            <person name="Kamiya K."/>
            <person name="Karasawa W."/>
            <person name="Kurita K."/>
            <person name="Katagiri S."/>
            <person name="Kikuta A."/>
            <person name="Kobayashi H."/>
            <person name="Kobayashi N."/>
            <person name="Machita K."/>
            <person name="Maehara T."/>
            <person name="Masukawa M."/>
            <person name="Mizubayashi T."/>
            <person name="Mukai Y."/>
            <person name="Nagasaki H."/>
            <person name="Nagata Y."/>
            <person name="Naito S."/>
            <person name="Nakashima M."/>
            <person name="Nakama Y."/>
            <person name="Nakamichi Y."/>
            <person name="Nakamura M."/>
            <person name="Meguro A."/>
            <person name="Negishi M."/>
            <person name="Ohta I."/>
            <person name="Ohta T."/>
            <person name="Okamoto M."/>
            <person name="Ono N."/>
            <person name="Saji S."/>
            <person name="Sakaguchi M."/>
            <person name="Sakai K."/>
            <person name="Shibata M."/>
            <person name="Shimokawa T."/>
            <person name="Song J."/>
            <person name="Takazaki Y."/>
            <person name="Terasawa K."/>
            <person name="Tsugane M."/>
            <person name="Tsuji K."/>
            <person name="Ueda S."/>
            <person name="Waki K."/>
            <person name="Yamagata H."/>
            <person name="Yamamoto M."/>
            <person name="Yamamoto S."/>
            <person name="Yamane H."/>
            <person name="Yoshiki S."/>
            <person name="Yoshihara R."/>
            <person name="Yukawa K."/>
            <person name="Zhong H."/>
            <person name="Yano M."/>
            <person name="Yuan Q."/>
            <person name="Ouyang S."/>
            <person name="Liu J."/>
            <person name="Jones K.M."/>
            <person name="Gansberger K."/>
            <person name="Moffat K."/>
            <person name="Hill J."/>
            <person name="Bera J."/>
            <person name="Fadrosh D."/>
            <person name="Jin S."/>
            <person name="Johri S."/>
            <person name="Kim M."/>
            <person name="Overton L."/>
            <person name="Reardon M."/>
            <person name="Tsitrin T."/>
            <person name="Vuong H."/>
            <person name="Weaver B."/>
            <person name="Ciecko A."/>
            <person name="Tallon L."/>
            <person name="Jackson J."/>
            <person name="Pai G."/>
            <person name="Aken S.V."/>
            <person name="Utterback T."/>
            <person name="Reidmuller S."/>
            <person name="Feldblyum T."/>
            <person name="Hsiao J."/>
            <person name="Zismann V."/>
            <person name="Iobst S."/>
            <person name="de Vazeille A.R."/>
            <person name="Buell C.R."/>
            <person name="Ying K."/>
            <person name="Li Y."/>
            <person name="Lu T."/>
            <person name="Huang Y."/>
            <person name="Zhao Q."/>
            <person name="Feng Q."/>
            <person name="Zhang L."/>
            <person name="Zhu J."/>
            <person name="Weng Q."/>
            <person name="Mu J."/>
            <person name="Lu Y."/>
            <person name="Fan D."/>
            <person name="Liu Y."/>
            <person name="Guan J."/>
            <person name="Zhang Y."/>
            <person name="Yu S."/>
            <person name="Liu X."/>
            <person name="Zhang Y."/>
            <person name="Hong G."/>
            <person name="Han B."/>
            <person name="Choisne N."/>
            <person name="Demange N."/>
            <person name="Orjeda G."/>
            <person name="Samain S."/>
            <person name="Cattolico L."/>
            <person name="Pelletier E."/>
            <person name="Couloux A."/>
            <person name="Segurens B."/>
            <person name="Wincker P."/>
            <person name="D'Hont A."/>
            <person name="Scarpelli C."/>
            <person name="Weissenbach J."/>
            <person name="Salanoubat M."/>
            <person name="Quetier F."/>
            <person name="Yu Y."/>
            <person name="Kim H.R."/>
            <person name="Rambo T."/>
            <person name="Currie J."/>
            <person name="Collura K."/>
            <person name="Luo M."/>
            <person name="Yang T."/>
            <person name="Ammiraju J.S.S."/>
            <person name="Engler F."/>
            <person name="Soderlund C."/>
            <person name="Wing R.A."/>
            <person name="Palmer L.E."/>
            <person name="de la Bastide M."/>
            <person name="Spiegel L."/>
            <person name="Nascimento L."/>
            <person name="Zutavern T."/>
            <person name="O'Shaughnessy A."/>
            <person name="Dike S."/>
            <person name="Dedhia N."/>
            <person name="Preston R."/>
            <person name="Balija V."/>
            <person name="McCombie W.R."/>
            <person name="Chow T."/>
            <person name="Chen H."/>
            <person name="Chung M."/>
            <person name="Chen C."/>
            <person name="Shaw J."/>
            <person name="Wu H."/>
            <person name="Hsiao K."/>
            <person name="Chao Y."/>
            <person name="Chu M."/>
            <person name="Cheng C."/>
            <person name="Hour A."/>
            <person name="Lee P."/>
            <person name="Lin S."/>
            <person name="Lin Y."/>
            <person name="Liou J."/>
            <person name="Liu S."/>
            <person name="Hsing Y."/>
            <person name="Raghuvanshi S."/>
            <person name="Mohanty A."/>
            <person name="Bharti A.K."/>
            <person name="Gaur A."/>
            <person name="Gupta V."/>
            <person name="Kumar D."/>
            <person name="Ravi V."/>
            <person name="Vij S."/>
            <person name="Kapur A."/>
            <person name="Khurana P."/>
            <person name="Khurana P."/>
            <person name="Khurana J.P."/>
            <person name="Tyagi A.K."/>
            <person name="Gaikwad K."/>
            <person name="Singh A."/>
            <person name="Dalal V."/>
            <person name="Srivastava S."/>
            <person name="Dixit A."/>
            <person name="Pal A.K."/>
            <person name="Ghazi I.A."/>
            <person name="Yadav M."/>
            <person name="Pandit A."/>
            <person name="Bhargava A."/>
            <person name="Sureshbabu K."/>
            <person name="Batra K."/>
            <person name="Sharma T.R."/>
            <person name="Mohapatra T."/>
            <person name="Singh N.K."/>
            <person name="Messing J."/>
            <person name="Nelson A.B."/>
            <person name="Fuks G."/>
            <person name="Kavchok S."/>
            <person name="Keizer G."/>
            <person name="Linton E."/>
            <person name="Llaca V."/>
            <person name="Song R."/>
            <person name="Tanyolac B."/>
            <person name="Young S."/>
            <person name="Ho-Il K."/>
            <person name="Hahn J.H."/>
            <person name="Sangsakoo G."/>
            <person name="Vanavichit A."/>
            <person name="de Mattos Luiz.A.T."/>
            <person name="Zimmer P.D."/>
            <person name="Malone G."/>
            <person name="Dellagostin O."/>
            <person name="de Oliveira A.C."/>
            <person name="Bevan M."/>
            <person name="Bancroft I."/>
            <person name="Minx P."/>
            <person name="Cordum H."/>
            <person name="Wilson R."/>
            <person name="Cheng Z."/>
            <person name="Jin W."/>
            <person name="Jiang J."/>
            <person name="Leong S.A."/>
            <person name="Iwama H."/>
            <person name="Gojobori T."/>
            <person name="Itoh T."/>
            <person name="Niimura Y."/>
            <person name="Fujii Y."/>
            <person name="Habara T."/>
            <person name="Sakai H."/>
            <person name="Sato Y."/>
            <person name="Wilson G."/>
            <person name="Kumar K."/>
            <person name="McCouch S."/>
            <person name="Juretic N."/>
            <person name="Hoen D."/>
            <person name="Wright S."/>
            <person name="Bruskiewich R."/>
            <person name="Bureau T."/>
            <person name="Miyao A."/>
            <person name="Hirochika H."/>
            <person name="Nishikawa T."/>
            <person name="Kadowaki K."/>
            <person name="Sugiura M."/>
            <person name="Burr B."/>
            <person name="Sasaki T."/>
        </authorList>
    </citation>
    <scope>NUCLEOTIDE SEQUENCE [LARGE SCALE GENOMIC DNA]</scope>
    <source>
        <strain evidence="3">cv. Nipponbare</strain>
    </source>
</reference>
<sequence length="337" mass="36355">MGVGESVSGAGWGEGAPRRASDSGGLLERAAMAARPCRVAAAGLGASSTRVREASRATTRAGGGERERGRGTEGYRVRTGAGRWPTARAGSPASDRGRGRRRVPGVLFGSSRASRLHQHARWRRDVRSAAARRQQWRGGGGREMPRENEMGRLGLGFIDGEEAVWEGELTQGGQGCKDRELAVTGASDQAAIGHGGGGQGKKQKREGKRGALLLADLGEQRKEGRARERGALSRFWKHAAWSSGTRRQRGHGQRPGDWPRVSARARETDGRRRKSNGGGGRVQTAAAGIGKAAVVDRREREIERERERERKRDDVLSGGAHALHLDFEEEEDQGDLN</sequence>
<feature type="compositionally biased region" description="Basic and acidic residues" evidence="1">
    <location>
        <begin position="63"/>
        <end position="76"/>
    </location>
</feature>
<feature type="region of interest" description="Disordered" evidence="1">
    <location>
        <begin position="1"/>
        <end position="27"/>
    </location>
</feature>
<dbReference type="Proteomes" id="UP000000763">
    <property type="component" value="Chromosome 10"/>
</dbReference>
<proteinExistence type="predicted"/>
<gene>
    <name evidence="2" type="primary">OSJNBa0034L04.13</name>
</gene>
<accession>Q8S716</accession>
<reference evidence="3" key="2">
    <citation type="journal article" date="2008" name="Nucleic Acids Res.">
        <title>The rice annotation project database (RAP-DB): 2008 update.</title>
        <authorList>
            <consortium name="The rice annotation project (RAP)"/>
        </authorList>
    </citation>
    <scope>GENOME REANNOTATION</scope>
    <source>
        <strain evidence="3">cv. Nipponbare</strain>
    </source>
</reference>
<feature type="compositionally biased region" description="Basic and acidic residues" evidence="1">
    <location>
        <begin position="218"/>
        <end position="231"/>
    </location>
</feature>
<protein>
    <submittedName>
        <fullName evidence="2">Uncharacterized protein</fullName>
    </submittedName>
</protein>
<organism evidence="2 3">
    <name type="scientific">Oryza sativa subsp. japonica</name>
    <name type="common">Rice</name>
    <dbReference type="NCBI Taxonomy" id="39947"/>
    <lineage>
        <taxon>Eukaryota</taxon>
        <taxon>Viridiplantae</taxon>
        <taxon>Streptophyta</taxon>
        <taxon>Embryophyta</taxon>
        <taxon>Tracheophyta</taxon>
        <taxon>Spermatophyta</taxon>
        <taxon>Magnoliopsida</taxon>
        <taxon>Liliopsida</taxon>
        <taxon>Poales</taxon>
        <taxon>Poaceae</taxon>
        <taxon>BOP clade</taxon>
        <taxon>Oryzoideae</taxon>
        <taxon>Oryzeae</taxon>
        <taxon>Oryzinae</taxon>
        <taxon>Oryza</taxon>
        <taxon>Oryza sativa</taxon>
    </lineage>
</organism>
<evidence type="ECO:0000256" key="1">
    <source>
        <dbReference type="SAM" id="MobiDB-lite"/>
    </source>
</evidence>
<feature type="region of interest" description="Disordered" evidence="1">
    <location>
        <begin position="42"/>
        <end position="104"/>
    </location>
</feature>